<keyword evidence="3 6" id="KW-0812">Transmembrane</keyword>
<evidence type="ECO:0000313" key="9">
    <source>
        <dbReference type="Proteomes" id="UP000321807"/>
    </source>
</evidence>
<feature type="transmembrane region" description="Helical" evidence="6">
    <location>
        <begin position="234"/>
        <end position="257"/>
    </location>
</feature>
<gene>
    <name evidence="8" type="ORF">CS053_01935</name>
</gene>
<evidence type="ECO:0000256" key="5">
    <source>
        <dbReference type="ARBA" id="ARBA00023136"/>
    </source>
</evidence>
<evidence type="ECO:0000256" key="2">
    <source>
        <dbReference type="ARBA" id="ARBA00022448"/>
    </source>
</evidence>
<dbReference type="PROSITE" id="PS50850">
    <property type="entry name" value="MFS"/>
    <property type="match status" value="1"/>
</dbReference>
<feature type="transmembrane region" description="Helical" evidence="6">
    <location>
        <begin position="144"/>
        <end position="170"/>
    </location>
</feature>
<dbReference type="AlphaFoldDB" id="A0A5B9DUS6"/>
<evidence type="ECO:0000256" key="3">
    <source>
        <dbReference type="ARBA" id="ARBA00022692"/>
    </source>
</evidence>
<evidence type="ECO:0000256" key="4">
    <source>
        <dbReference type="ARBA" id="ARBA00022989"/>
    </source>
</evidence>
<dbReference type="InterPro" id="IPR011701">
    <property type="entry name" value="MFS"/>
</dbReference>
<dbReference type="SUPFAM" id="SSF103473">
    <property type="entry name" value="MFS general substrate transporter"/>
    <property type="match status" value="1"/>
</dbReference>
<accession>A0A5B9DUS6</accession>
<dbReference type="GO" id="GO:0016020">
    <property type="term" value="C:membrane"/>
    <property type="evidence" value="ECO:0007669"/>
    <property type="project" value="UniProtKB-SubCell"/>
</dbReference>
<keyword evidence="4 6" id="KW-1133">Transmembrane helix</keyword>
<feature type="transmembrane region" description="Helical" evidence="6">
    <location>
        <begin position="176"/>
        <end position="194"/>
    </location>
</feature>
<name>A0A5B9DUS6_9GAMM</name>
<evidence type="ECO:0000256" key="6">
    <source>
        <dbReference type="SAM" id="Phobius"/>
    </source>
</evidence>
<feature type="transmembrane region" description="Helical" evidence="6">
    <location>
        <begin position="371"/>
        <end position="395"/>
    </location>
</feature>
<feature type="transmembrane region" description="Helical" evidence="6">
    <location>
        <begin position="302"/>
        <end position="322"/>
    </location>
</feature>
<feature type="transmembrane region" description="Helical" evidence="6">
    <location>
        <begin position="52"/>
        <end position="74"/>
    </location>
</feature>
<dbReference type="PANTHER" id="PTHR23505:SF79">
    <property type="entry name" value="PROTEIN SPINSTER"/>
    <property type="match status" value="1"/>
</dbReference>
<feature type="transmembrane region" description="Helical" evidence="6">
    <location>
        <begin position="86"/>
        <end position="105"/>
    </location>
</feature>
<dbReference type="KEGG" id="rgl:CS053_01935"/>
<dbReference type="Pfam" id="PF07690">
    <property type="entry name" value="MFS_1"/>
    <property type="match status" value="1"/>
</dbReference>
<comment type="subcellular location">
    <subcellularLocation>
        <location evidence="1">Membrane</location>
        <topology evidence="1">Multi-pass membrane protein</topology>
    </subcellularLocation>
</comment>
<feature type="transmembrane region" description="Helical" evidence="6">
    <location>
        <begin position="334"/>
        <end position="359"/>
    </location>
</feature>
<reference evidence="8 9" key="1">
    <citation type="submission" date="2019-08" db="EMBL/GenBank/DDBJ databases">
        <title>Complete genome sequence of Rhodanobacter glycinis strain T01E-68 isolated from tomato root.</title>
        <authorList>
            <person name="Weon H.-Y."/>
            <person name="Lee S.A."/>
        </authorList>
    </citation>
    <scope>NUCLEOTIDE SEQUENCE [LARGE SCALE GENOMIC DNA]</scope>
    <source>
        <strain evidence="8 9">T01E-68</strain>
    </source>
</reference>
<dbReference type="Proteomes" id="UP000321807">
    <property type="component" value="Chromosome"/>
</dbReference>
<keyword evidence="5 6" id="KW-0472">Membrane</keyword>
<sequence length="446" mass="47473">MTRPPVNPAPAVTWRTHISLVLLSLVYIFSYIDRQVIAVVIEPIEREFGLSDAAMGVLSGLAFGVMYAALGIPVGRFADKHTRSKVVAICASLWSLATMACGVAMNFWQLLLARMSVAVGEAGGMAPSISLISDMYPKKNRAMAISVFMVGPQLGLLIGLALGGWIAQHYGWRHTFIWMGAPGLVLGLLVWLLVREPQRGRYDDIATPATTAAPAESLLAQLVRLLRIVALRRVAIAISLAGIAAYAYGVWVPTFLIRTHGLSLAQAGMWFGLASGIGATVGTVTGGALCDRLARRDRRWQIGMPMLGMLVSVPAAVAFLLWPTGGHVVVGGVQIPQVMLFAAVFGFFASWWPPLLFNAVSNMVGAGERSVAAALLNFFLTLFGAGLGPLLAGVISDLLTPSLGEQALRWSLLGIMGLFVVGALFLVAAIKPYRAHLAAMRDISAA</sequence>
<dbReference type="InterPro" id="IPR044770">
    <property type="entry name" value="MFS_spinster-like"/>
</dbReference>
<feature type="transmembrane region" description="Helical" evidence="6">
    <location>
        <begin position="407"/>
        <end position="430"/>
    </location>
</feature>
<proteinExistence type="predicted"/>
<protein>
    <submittedName>
        <fullName evidence="8">MFS transporter</fullName>
    </submittedName>
</protein>
<dbReference type="InterPro" id="IPR036259">
    <property type="entry name" value="MFS_trans_sf"/>
</dbReference>
<dbReference type="CDD" id="cd17328">
    <property type="entry name" value="MFS_spinster_like"/>
    <property type="match status" value="1"/>
</dbReference>
<feature type="transmembrane region" description="Helical" evidence="6">
    <location>
        <begin position="269"/>
        <end position="290"/>
    </location>
</feature>
<dbReference type="InterPro" id="IPR020846">
    <property type="entry name" value="MFS_dom"/>
</dbReference>
<dbReference type="PANTHER" id="PTHR23505">
    <property type="entry name" value="SPINSTER"/>
    <property type="match status" value="1"/>
</dbReference>
<dbReference type="EMBL" id="CP042807">
    <property type="protein sequence ID" value="QEE23393.1"/>
    <property type="molecule type" value="Genomic_DNA"/>
</dbReference>
<dbReference type="Gene3D" id="1.20.1250.20">
    <property type="entry name" value="MFS general substrate transporter like domains"/>
    <property type="match status" value="1"/>
</dbReference>
<dbReference type="GO" id="GO:0022857">
    <property type="term" value="F:transmembrane transporter activity"/>
    <property type="evidence" value="ECO:0007669"/>
    <property type="project" value="InterPro"/>
</dbReference>
<feature type="transmembrane region" description="Helical" evidence="6">
    <location>
        <begin position="12"/>
        <end position="32"/>
    </location>
</feature>
<evidence type="ECO:0000259" key="7">
    <source>
        <dbReference type="PROSITE" id="PS50850"/>
    </source>
</evidence>
<dbReference type="RefSeq" id="WP_147626150.1">
    <property type="nucleotide sequence ID" value="NZ_CP042807.1"/>
</dbReference>
<evidence type="ECO:0000256" key="1">
    <source>
        <dbReference type="ARBA" id="ARBA00004141"/>
    </source>
</evidence>
<keyword evidence="2" id="KW-0813">Transport</keyword>
<feature type="domain" description="Major facilitator superfamily (MFS) profile" evidence="7">
    <location>
        <begin position="19"/>
        <end position="434"/>
    </location>
</feature>
<evidence type="ECO:0000313" key="8">
    <source>
        <dbReference type="EMBL" id="QEE23393.1"/>
    </source>
</evidence>
<organism evidence="8 9">
    <name type="scientific">Rhodanobacter glycinis</name>
    <dbReference type="NCBI Taxonomy" id="582702"/>
    <lineage>
        <taxon>Bacteria</taxon>
        <taxon>Pseudomonadati</taxon>
        <taxon>Pseudomonadota</taxon>
        <taxon>Gammaproteobacteria</taxon>
        <taxon>Lysobacterales</taxon>
        <taxon>Rhodanobacteraceae</taxon>
        <taxon>Rhodanobacter</taxon>
    </lineage>
</organism>